<evidence type="ECO:0000313" key="2">
    <source>
        <dbReference type="EMBL" id="OGF34302.1"/>
    </source>
</evidence>
<gene>
    <name evidence="2" type="ORF">A2482_00730</name>
</gene>
<feature type="transmembrane region" description="Helical" evidence="1">
    <location>
        <begin position="142"/>
        <end position="163"/>
    </location>
</feature>
<dbReference type="SUPFAM" id="SSF53335">
    <property type="entry name" value="S-adenosyl-L-methionine-dependent methyltransferases"/>
    <property type="match status" value="1"/>
</dbReference>
<reference evidence="2 3" key="1">
    <citation type="journal article" date="2016" name="Nat. Commun.">
        <title>Thousands of microbial genomes shed light on interconnected biogeochemical processes in an aquifer system.</title>
        <authorList>
            <person name="Anantharaman K."/>
            <person name="Brown C.T."/>
            <person name="Hug L.A."/>
            <person name="Sharon I."/>
            <person name="Castelle C.J."/>
            <person name="Probst A.J."/>
            <person name="Thomas B.C."/>
            <person name="Singh A."/>
            <person name="Wilkins M.J."/>
            <person name="Karaoz U."/>
            <person name="Brodie E.L."/>
            <person name="Williams K.H."/>
            <person name="Hubbard S.S."/>
            <person name="Banfield J.F."/>
        </authorList>
    </citation>
    <scope>NUCLEOTIDE SEQUENCE [LARGE SCALE GENOMIC DNA]</scope>
</reference>
<dbReference type="InterPro" id="IPR029063">
    <property type="entry name" value="SAM-dependent_MTases_sf"/>
</dbReference>
<dbReference type="Proteomes" id="UP000178656">
    <property type="component" value="Unassembled WGS sequence"/>
</dbReference>
<accession>A0A1F5T5T0</accession>
<feature type="transmembrane region" description="Helical" evidence="1">
    <location>
        <begin position="55"/>
        <end position="74"/>
    </location>
</feature>
<evidence type="ECO:0000256" key="1">
    <source>
        <dbReference type="SAM" id="Phobius"/>
    </source>
</evidence>
<name>A0A1F5T5T0_9BACT</name>
<dbReference type="PANTHER" id="PTHR43861">
    <property type="entry name" value="TRANS-ACONITATE 2-METHYLTRANSFERASE-RELATED"/>
    <property type="match status" value="1"/>
</dbReference>
<comment type="caution">
    <text evidence="2">The sequence shown here is derived from an EMBL/GenBank/DDBJ whole genome shotgun (WGS) entry which is preliminary data.</text>
</comment>
<proteinExistence type="predicted"/>
<dbReference type="CDD" id="cd02440">
    <property type="entry name" value="AdoMet_MTases"/>
    <property type="match status" value="1"/>
</dbReference>
<evidence type="ECO:0000313" key="3">
    <source>
        <dbReference type="Proteomes" id="UP000178656"/>
    </source>
</evidence>
<feature type="transmembrane region" description="Helical" evidence="1">
    <location>
        <begin position="271"/>
        <end position="292"/>
    </location>
</feature>
<dbReference type="Pfam" id="PF13489">
    <property type="entry name" value="Methyltransf_23"/>
    <property type="match status" value="1"/>
</dbReference>
<feature type="transmembrane region" description="Helical" evidence="1">
    <location>
        <begin position="200"/>
        <end position="222"/>
    </location>
</feature>
<protein>
    <recommendedName>
        <fullName evidence="4">Methyltransferase domain-containing protein</fullName>
    </recommendedName>
</protein>
<dbReference type="EMBL" id="MFGM01000074">
    <property type="protein sequence ID" value="OGF34302.1"/>
    <property type="molecule type" value="Genomic_DNA"/>
</dbReference>
<keyword evidence="1" id="KW-1133">Transmembrane helix</keyword>
<dbReference type="AlphaFoldDB" id="A0A1F5T5T0"/>
<evidence type="ECO:0008006" key="4">
    <source>
        <dbReference type="Google" id="ProtNLM"/>
    </source>
</evidence>
<keyword evidence="1" id="KW-0472">Membrane</keyword>
<sequence length="825" mass="94173">MGVYIIWTVVVFIAYLAIRWPYFKLPISADSGFYVSNATILNKKIDFSKGWNANYAFGSKWLVEYFYSLIYLWFGNKKYKAYSRLFFSFFNYLTGITVGFCAFYFVQESLTAYLVGLTVYCLISSEPHYGVYFESGDQFEPLFQALGTLFLIIGTSVANEYLIMLGIFCWLANAVLVKISALLPAIIVTIGVLIVNRTHFATLAPLIAIDMFAGTLIYLWILSRSTLGLMIRLRAVFGHEIVESQTIDGKENLLFRFTPFLRCLQKTKQTLIIMAVNPIIPCLAIFGLVLTMKTVNPILLTVLICFAAVLAKFYISLTPIWYYNIPFLPYVSIFAAQAVVSMLSNVNQGTLIILALLVIWFIRNILFVKFKAVDRLASYVWHFQVKNRGVDSYRSDCAAVGIEKIISADKTMLLYGHNELYVLTGRSYAIPFNTAMGYIADLEPAWVEKLHRQMLVAPPDYIADTFGICDIMAIKNNLGLNYQQVKTFGENNQITLYRLIDRRNDDFATNLNFASLKTTQKHAPATLDCPMCQSRNIKKLFTDHNRRDGIECAGTYSQCLICQHVFLSDRPTWLAIEHFYSTVNQGCTVNERTNNLDNRPPSLIKKTLRRLRFRPHSWPLASANEQRNRLLDLGCGTGTKLLEFSERGYQIWGVDISPEAIEIARKILPRAKFFVSELDSVDLPNDYFDFIRIDNTLEHVDDPERLIARCSQLLRRSGELMIYVPHGQSFSMRVFKGNSVSSWIPFHLNLFSTKSLADLLRKNNFSQVRIRGYCPLTWLPISIVQSGFGSIQRSKWLNILCYPFGWLFCRIGMAEELVGIGTKND</sequence>
<feature type="transmembrane region" description="Helical" evidence="1">
    <location>
        <begin position="86"/>
        <end position="106"/>
    </location>
</feature>
<feature type="transmembrane region" description="Helical" evidence="1">
    <location>
        <begin position="175"/>
        <end position="194"/>
    </location>
</feature>
<feature type="transmembrane region" description="Helical" evidence="1">
    <location>
        <begin position="298"/>
        <end position="315"/>
    </location>
</feature>
<keyword evidence="1" id="KW-0812">Transmembrane</keyword>
<feature type="transmembrane region" description="Helical" evidence="1">
    <location>
        <begin position="5"/>
        <end position="23"/>
    </location>
</feature>
<feature type="transmembrane region" description="Helical" evidence="1">
    <location>
        <begin position="350"/>
        <end position="368"/>
    </location>
</feature>
<organism evidence="2 3">
    <name type="scientific">Candidatus Falkowbacteria bacterium RIFOXYC2_FULL_48_21</name>
    <dbReference type="NCBI Taxonomy" id="1798005"/>
    <lineage>
        <taxon>Bacteria</taxon>
        <taxon>Candidatus Falkowiibacteriota</taxon>
    </lineage>
</organism>
<dbReference type="Gene3D" id="3.40.50.150">
    <property type="entry name" value="Vaccinia Virus protein VP39"/>
    <property type="match status" value="1"/>
</dbReference>